<feature type="chain" id="PRO_5031499942" evidence="2">
    <location>
        <begin position="22"/>
        <end position="159"/>
    </location>
</feature>
<dbReference type="InterPro" id="IPR029050">
    <property type="entry name" value="Immunoprotect_excell_Ig-like"/>
</dbReference>
<comment type="caution">
    <text evidence="4">The sequence shown here is derived from an EMBL/GenBank/DDBJ whole genome shotgun (WGS) entry which is preliminary data.</text>
</comment>
<feature type="signal peptide" evidence="2">
    <location>
        <begin position="1"/>
        <end position="21"/>
    </location>
</feature>
<dbReference type="InterPro" id="IPR029051">
    <property type="entry name" value="DUF4352"/>
</dbReference>
<sequence length="159" mass="17228">MMIKKLAIFGLTILTATTLVACGNPDTSTDKTPKTEETAKDKVSTTKTVDNIDMKIANLKLTESGDGKKDILQVEMNIQNNSNTPFAIGGGDFKLKTAKDKTVKVDPQASNFGDEIAAGKTLTGKAYFNLPKGTEKATLIYQPKDKAEAEWEVTIPEKE</sequence>
<dbReference type="EMBL" id="JAARWN010000013">
    <property type="protein sequence ID" value="MBC1937096.1"/>
    <property type="molecule type" value="Genomic_DNA"/>
</dbReference>
<evidence type="ECO:0000256" key="1">
    <source>
        <dbReference type="ARBA" id="ARBA00022729"/>
    </source>
</evidence>
<organism evidence="4 5">
    <name type="scientific">Listeria grandensis</name>
    <dbReference type="NCBI Taxonomy" id="1494963"/>
    <lineage>
        <taxon>Bacteria</taxon>
        <taxon>Bacillati</taxon>
        <taxon>Bacillota</taxon>
        <taxon>Bacilli</taxon>
        <taxon>Bacillales</taxon>
        <taxon>Listeriaceae</taxon>
        <taxon>Listeria</taxon>
    </lineage>
</organism>
<keyword evidence="1 2" id="KW-0732">Signal</keyword>
<dbReference type="AlphaFoldDB" id="A0A7X0Y4X5"/>
<accession>A0A7X0Y4X5</accession>
<dbReference type="Gene3D" id="2.60.40.1240">
    <property type="match status" value="1"/>
</dbReference>
<gene>
    <name evidence="4" type="ORF">HCA69_12005</name>
</gene>
<reference evidence="4 5" key="1">
    <citation type="submission" date="2020-03" db="EMBL/GenBank/DDBJ databases">
        <title>Soil Listeria distribution.</title>
        <authorList>
            <person name="Liao J."/>
            <person name="Wiedmann M."/>
        </authorList>
    </citation>
    <scope>NUCLEOTIDE SEQUENCE [LARGE SCALE GENOMIC DNA]</scope>
    <source>
        <strain evidence="4 5">FSL L7-0741</strain>
    </source>
</reference>
<evidence type="ECO:0000313" key="4">
    <source>
        <dbReference type="EMBL" id="MBC1937096.1"/>
    </source>
</evidence>
<dbReference type="PROSITE" id="PS51257">
    <property type="entry name" value="PROKAR_LIPOPROTEIN"/>
    <property type="match status" value="1"/>
</dbReference>
<name>A0A7X0Y4X5_9LIST</name>
<dbReference type="Pfam" id="PF11611">
    <property type="entry name" value="DUF4352"/>
    <property type="match status" value="1"/>
</dbReference>
<evidence type="ECO:0000256" key="2">
    <source>
        <dbReference type="SAM" id="SignalP"/>
    </source>
</evidence>
<protein>
    <submittedName>
        <fullName evidence="4">DUF4352 domain-containing protein</fullName>
    </submittedName>
</protein>
<feature type="domain" description="DUF4352" evidence="3">
    <location>
        <begin position="47"/>
        <end position="144"/>
    </location>
</feature>
<evidence type="ECO:0000313" key="5">
    <source>
        <dbReference type="Proteomes" id="UP000535908"/>
    </source>
</evidence>
<proteinExistence type="predicted"/>
<dbReference type="Proteomes" id="UP000535908">
    <property type="component" value="Unassembled WGS sequence"/>
</dbReference>
<evidence type="ECO:0000259" key="3">
    <source>
        <dbReference type="Pfam" id="PF11611"/>
    </source>
</evidence>